<dbReference type="GeneID" id="94579557"/>
<reference evidence="2" key="1">
    <citation type="submission" date="2017-01" db="EMBL/GenBank/DDBJ databases">
        <authorList>
            <person name="Wolfgang W.J."/>
            <person name="Cole J."/>
            <person name="Wroblewski D."/>
            <person name="Mcginnis J."/>
            <person name="Musser K.A."/>
        </authorList>
    </citation>
    <scope>NUCLEOTIDE SEQUENCE [LARGE SCALE GENOMIC DNA]</scope>
    <source>
        <strain evidence="2">DSM 19151</strain>
    </source>
</reference>
<dbReference type="RefSeq" id="WP_143824315.1">
    <property type="nucleotide sequence ID" value="NZ_CAUJPZ010000050.1"/>
</dbReference>
<name>A0A1X3DE63_9NEIS</name>
<organism evidence="1 2">
    <name type="scientific">Neisseria dentiae</name>
    <dbReference type="NCBI Taxonomy" id="194197"/>
    <lineage>
        <taxon>Bacteria</taxon>
        <taxon>Pseudomonadati</taxon>
        <taxon>Pseudomonadota</taxon>
        <taxon>Betaproteobacteria</taxon>
        <taxon>Neisseriales</taxon>
        <taxon>Neisseriaceae</taxon>
        <taxon>Neisseria</taxon>
    </lineage>
</organism>
<evidence type="ECO:0000313" key="1">
    <source>
        <dbReference type="EMBL" id="OSI18116.1"/>
    </source>
</evidence>
<dbReference type="Proteomes" id="UP000193118">
    <property type="component" value="Unassembled WGS sequence"/>
</dbReference>
<proteinExistence type="predicted"/>
<sequence>MLKRILQKSQAEAFASRLGRLKHLIIVIPAQRICEANDETQTFSGLNWLLAKTADRDLYKKAVLIPNV</sequence>
<dbReference type="EMBL" id="MTBO01000005">
    <property type="protein sequence ID" value="OSI18116.1"/>
    <property type="molecule type" value="Genomic_DNA"/>
</dbReference>
<dbReference type="AlphaFoldDB" id="A0A1X3DE63"/>
<evidence type="ECO:0000313" key="2">
    <source>
        <dbReference type="Proteomes" id="UP000193118"/>
    </source>
</evidence>
<gene>
    <name evidence="1" type="ORF">BWD09_03895</name>
</gene>
<protein>
    <submittedName>
        <fullName evidence="1">Uncharacterized protein</fullName>
    </submittedName>
</protein>
<accession>A0A1X3DE63</accession>
<comment type="caution">
    <text evidence="1">The sequence shown here is derived from an EMBL/GenBank/DDBJ whole genome shotgun (WGS) entry which is preliminary data.</text>
</comment>
<keyword evidence="2" id="KW-1185">Reference proteome</keyword>